<keyword evidence="6" id="KW-0964">Secreted</keyword>
<keyword evidence="16" id="KW-0961">Cell wall biogenesis/degradation</keyword>
<dbReference type="EMBL" id="MVGC01000015">
    <property type="protein sequence ID" value="RJE26773.1"/>
    <property type="molecule type" value="Genomic_DNA"/>
</dbReference>
<evidence type="ECO:0000256" key="3">
    <source>
        <dbReference type="ARBA" id="ARBA00004609"/>
    </source>
</evidence>
<comment type="catalytic activity">
    <reaction evidence="1">
        <text>Random endo-hydrolysis of N-acetyl-beta-D-glucosaminide (1-&gt;4)-beta-linkages in chitin and chitodextrins.</text>
        <dbReference type="EC" id="3.2.1.14"/>
    </reaction>
</comment>
<dbReference type="InterPro" id="IPR013320">
    <property type="entry name" value="ConA-like_dom_sf"/>
</dbReference>
<evidence type="ECO:0000256" key="6">
    <source>
        <dbReference type="ARBA" id="ARBA00022512"/>
    </source>
</evidence>
<name>A0A3A2ZWQ6_9EURO</name>
<evidence type="ECO:0000256" key="5">
    <source>
        <dbReference type="ARBA" id="ARBA00022475"/>
    </source>
</evidence>
<dbReference type="SUPFAM" id="SSF49899">
    <property type="entry name" value="Concanavalin A-like lectins/glucanases"/>
    <property type="match status" value="1"/>
</dbReference>
<evidence type="ECO:0000256" key="4">
    <source>
        <dbReference type="ARBA" id="ARBA00012729"/>
    </source>
</evidence>
<evidence type="ECO:0000256" key="1">
    <source>
        <dbReference type="ARBA" id="ARBA00000822"/>
    </source>
</evidence>
<keyword evidence="8" id="KW-0328">Glycosyltransferase</keyword>
<keyword evidence="14" id="KW-0449">Lipoprotein</keyword>
<gene>
    <name evidence="22" type="ORF">PHISCL_00905</name>
</gene>
<dbReference type="OrthoDB" id="4781at2759"/>
<keyword evidence="15" id="KW-0326">Glycosidase</keyword>
<feature type="chain" id="PRO_5017240280" description="chitinase" evidence="20">
    <location>
        <begin position="20"/>
        <end position="363"/>
    </location>
</feature>
<keyword evidence="6" id="KW-0134">Cell wall</keyword>
<dbReference type="InterPro" id="IPR050546">
    <property type="entry name" value="Glycosyl_Hydrlase_16"/>
</dbReference>
<dbReference type="GO" id="GO:0008843">
    <property type="term" value="F:endochitinase activity"/>
    <property type="evidence" value="ECO:0007669"/>
    <property type="project" value="UniProtKB-EC"/>
</dbReference>
<dbReference type="GO" id="GO:0005886">
    <property type="term" value="C:plasma membrane"/>
    <property type="evidence" value="ECO:0007669"/>
    <property type="project" value="UniProtKB-SubCell"/>
</dbReference>
<evidence type="ECO:0000256" key="18">
    <source>
        <dbReference type="ARBA" id="ARBA00093308"/>
    </source>
</evidence>
<keyword evidence="19" id="KW-1133">Transmembrane helix</keyword>
<evidence type="ECO:0000313" key="23">
    <source>
        <dbReference type="Proteomes" id="UP000266188"/>
    </source>
</evidence>
<keyword evidence="5" id="KW-1003">Cell membrane</keyword>
<dbReference type="AlphaFoldDB" id="A0A3A2ZWQ6"/>
<comment type="similarity">
    <text evidence="17">Belongs to the glycosyl hydrolase 16 family. CRH1 subfamily.</text>
</comment>
<dbReference type="GO" id="GO:0031505">
    <property type="term" value="P:fungal-type cell wall organization"/>
    <property type="evidence" value="ECO:0007669"/>
    <property type="project" value="TreeGrafter"/>
</dbReference>
<evidence type="ECO:0000256" key="2">
    <source>
        <dbReference type="ARBA" id="ARBA00004191"/>
    </source>
</evidence>
<evidence type="ECO:0000313" key="22">
    <source>
        <dbReference type="EMBL" id="RJE26773.1"/>
    </source>
</evidence>
<accession>A0A3A2ZWQ6</accession>
<dbReference type="CDD" id="cd02183">
    <property type="entry name" value="GH16_fungal_CRH1_transglycosylase"/>
    <property type="match status" value="1"/>
</dbReference>
<proteinExistence type="inferred from homology"/>
<evidence type="ECO:0000256" key="17">
    <source>
        <dbReference type="ARBA" id="ARBA00038074"/>
    </source>
</evidence>
<dbReference type="GO" id="GO:0016757">
    <property type="term" value="F:glycosyltransferase activity"/>
    <property type="evidence" value="ECO:0007669"/>
    <property type="project" value="UniProtKB-KW"/>
</dbReference>
<evidence type="ECO:0000256" key="12">
    <source>
        <dbReference type="ARBA" id="ARBA00023136"/>
    </source>
</evidence>
<feature type="transmembrane region" description="Helical" evidence="19">
    <location>
        <begin position="295"/>
        <end position="317"/>
    </location>
</feature>
<evidence type="ECO:0000256" key="16">
    <source>
        <dbReference type="ARBA" id="ARBA00023316"/>
    </source>
</evidence>
<keyword evidence="13" id="KW-0325">Glycoprotein</keyword>
<evidence type="ECO:0000256" key="9">
    <source>
        <dbReference type="ARBA" id="ARBA00022679"/>
    </source>
</evidence>
<dbReference type="Gene3D" id="2.60.120.200">
    <property type="match status" value="1"/>
</dbReference>
<keyword evidence="7" id="KW-0336">GPI-anchor</keyword>
<dbReference type="GO" id="GO:0005975">
    <property type="term" value="P:carbohydrate metabolic process"/>
    <property type="evidence" value="ECO:0007669"/>
    <property type="project" value="InterPro"/>
</dbReference>
<keyword evidence="12 19" id="KW-0472">Membrane</keyword>
<dbReference type="Proteomes" id="UP000266188">
    <property type="component" value="Unassembled WGS sequence"/>
</dbReference>
<keyword evidence="10 20" id="KW-0732">Signal</keyword>
<evidence type="ECO:0000256" key="20">
    <source>
        <dbReference type="SAM" id="SignalP"/>
    </source>
</evidence>
<dbReference type="PROSITE" id="PS51762">
    <property type="entry name" value="GH16_2"/>
    <property type="match status" value="1"/>
</dbReference>
<organism evidence="22 23">
    <name type="scientific">Aspergillus sclerotialis</name>
    <dbReference type="NCBI Taxonomy" id="2070753"/>
    <lineage>
        <taxon>Eukaryota</taxon>
        <taxon>Fungi</taxon>
        <taxon>Dikarya</taxon>
        <taxon>Ascomycota</taxon>
        <taxon>Pezizomycotina</taxon>
        <taxon>Eurotiomycetes</taxon>
        <taxon>Eurotiomycetidae</taxon>
        <taxon>Eurotiales</taxon>
        <taxon>Aspergillaceae</taxon>
        <taxon>Aspergillus</taxon>
        <taxon>Aspergillus subgen. Polypaecilum</taxon>
    </lineage>
</organism>
<dbReference type="Pfam" id="PF00722">
    <property type="entry name" value="Glyco_hydro_16"/>
    <property type="match status" value="1"/>
</dbReference>
<evidence type="ECO:0000256" key="8">
    <source>
        <dbReference type="ARBA" id="ARBA00022676"/>
    </source>
</evidence>
<dbReference type="GO" id="GO:0009277">
    <property type="term" value="C:fungal-type cell wall"/>
    <property type="evidence" value="ECO:0007669"/>
    <property type="project" value="TreeGrafter"/>
</dbReference>
<feature type="domain" description="GH16" evidence="21">
    <location>
        <begin position="28"/>
        <end position="228"/>
    </location>
</feature>
<dbReference type="PANTHER" id="PTHR10963">
    <property type="entry name" value="GLYCOSYL HYDROLASE-RELATED"/>
    <property type="match status" value="1"/>
</dbReference>
<dbReference type="STRING" id="2070753.A0A3A2ZWQ6"/>
<dbReference type="InterPro" id="IPR000757">
    <property type="entry name" value="Beta-glucanase-like"/>
</dbReference>
<feature type="signal peptide" evidence="20">
    <location>
        <begin position="1"/>
        <end position="19"/>
    </location>
</feature>
<dbReference type="EC" id="3.2.1.14" evidence="4"/>
<sequence>MSFLLSLVLFVATITSVVAQTFTDCQPLNETCPPNPALGTSHGWYFNQTLDDKIWNITNGDIDFTDNGAEFTISKKLESPTLQSNFYIFFGIVETHLKMSPGRGIISSVVLQSDDLDEIDWEWAGYNTSSVQTNYYGKGVTDYENGGEHYVPNADSEVHNYTTHWTQEKLEWWIDGNLVRTLTYDEADGGERYPQTPSNVRIGIWPAGDPGNAKGTIDWAGGVVDYDAGPYTMVIEKVHVHDFHTGKEYKYTDRSGSFESIKVVEGNSTTVHELNKPPPKSLSEKWDDLPTGAKVGVGCGAAAAGLIAIAAFVLFFLKQRRRGRLERALGDTQYGMGQTEMKNYNSDWRQSEWRRSGYKPVGS</sequence>
<comment type="function">
    <text evidence="18">Dual chitinase/transglycosylase that plays a role in cell wall architecture. Chitinase and transglycosylase activities are coupled. Required for the polysaccharide cross-linking at the septa and the cell wall. More specifically, transfers chitin to 1,6-beta-glucan in the cell wall.</text>
</comment>
<keyword evidence="11" id="KW-0378">Hydrolase</keyword>
<evidence type="ECO:0000259" key="21">
    <source>
        <dbReference type="PROSITE" id="PS51762"/>
    </source>
</evidence>
<evidence type="ECO:0000256" key="13">
    <source>
        <dbReference type="ARBA" id="ARBA00023180"/>
    </source>
</evidence>
<evidence type="ECO:0000256" key="10">
    <source>
        <dbReference type="ARBA" id="ARBA00022729"/>
    </source>
</evidence>
<evidence type="ECO:0000256" key="11">
    <source>
        <dbReference type="ARBA" id="ARBA00022801"/>
    </source>
</evidence>
<evidence type="ECO:0000256" key="15">
    <source>
        <dbReference type="ARBA" id="ARBA00023295"/>
    </source>
</evidence>
<reference evidence="23" key="1">
    <citation type="submission" date="2017-02" db="EMBL/GenBank/DDBJ databases">
        <authorList>
            <person name="Tafer H."/>
            <person name="Lopandic K."/>
        </authorList>
    </citation>
    <scope>NUCLEOTIDE SEQUENCE [LARGE SCALE GENOMIC DNA]</scope>
    <source>
        <strain evidence="23">CBS 366.77</strain>
    </source>
</reference>
<evidence type="ECO:0000256" key="19">
    <source>
        <dbReference type="SAM" id="Phobius"/>
    </source>
</evidence>
<evidence type="ECO:0000256" key="14">
    <source>
        <dbReference type="ARBA" id="ARBA00023288"/>
    </source>
</evidence>
<keyword evidence="19" id="KW-0812">Transmembrane</keyword>
<dbReference type="PANTHER" id="PTHR10963:SF27">
    <property type="entry name" value="GLYCOSIDASE-RELATED"/>
    <property type="match status" value="1"/>
</dbReference>
<dbReference type="FunFam" id="2.60.120.200:FF:000152">
    <property type="entry name" value="Cell wall glucanase"/>
    <property type="match status" value="1"/>
</dbReference>
<comment type="subcellular location">
    <subcellularLocation>
        <location evidence="3">Cell membrane</location>
        <topology evidence="3">Lipid-anchor</topology>
        <topology evidence="3">GPI-anchor</topology>
    </subcellularLocation>
    <subcellularLocation>
        <location evidence="2">Secreted</location>
        <location evidence="2">Cell wall</location>
    </subcellularLocation>
</comment>
<keyword evidence="9" id="KW-0808">Transferase</keyword>
<keyword evidence="23" id="KW-1185">Reference proteome</keyword>
<protein>
    <recommendedName>
        <fullName evidence="4">chitinase</fullName>
        <ecNumber evidence="4">3.2.1.14</ecNumber>
    </recommendedName>
</protein>
<comment type="caution">
    <text evidence="22">The sequence shown here is derived from an EMBL/GenBank/DDBJ whole genome shotgun (WGS) entry which is preliminary data.</text>
</comment>
<evidence type="ECO:0000256" key="7">
    <source>
        <dbReference type="ARBA" id="ARBA00022622"/>
    </source>
</evidence>
<dbReference type="GO" id="GO:0098552">
    <property type="term" value="C:side of membrane"/>
    <property type="evidence" value="ECO:0007669"/>
    <property type="project" value="UniProtKB-KW"/>
</dbReference>